<reference evidence="1 2" key="1">
    <citation type="submission" date="2021-08" db="EMBL/GenBank/DDBJ databases">
        <authorList>
            <person name="Peeters C."/>
        </authorList>
    </citation>
    <scope>NUCLEOTIDE SEQUENCE [LARGE SCALE GENOMIC DNA]</scope>
    <source>
        <strain evidence="1 2">LMG 23994</strain>
    </source>
</reference>
<dbReference type="RefSeq" id="WP_224000740.1">
    <property type="nucleotide sequence ID" value="NZ_CAJZAF010000005.1"/>
</dbReference>
<sequence length="79" mass="8485">MNQGLTLAEVLAAVKASRSAWYLAMKVGDAPRPFKVTGGRRVAWVRTEVEAYLARRVAERDAAAAPNQPDSSALAEGDQ</sequence>
<dbReference type="Pfam" id="PF05930">
    <property type="entry name" value="Phage_AlpA"/>
    <property type="match status" value="1"/>
</dbReference>
<dbReference type="Gene3D" id="1.10.238.160">
    <property type="match status" value="1"/>
</dbReference>
<dbReference type="InterPro" id="IPR010260">
    <property type="entry name" value="AlpA"/>
</dbReference>
<accession>A0ABM8WL62</accession>
<evidence type="ECO:0000313" key="2">
    <source>
        <dbReference type="Proteomes" id="UP000701702"/>
    </source>
</evidence>
<organism evidence="1 2">
    <name type="scientific">Cupriavidus pinatubonensis</name>
    <dbReference type="NCBI Taxonomy" id="248026"/>
    <lineage>
        <taxon>Bacteria</taxon>
        <taxon>Pseudomonadati</taxon>
        <taxon>Pseudomonadota</taxon>
        <taxon>Betaproteobacteria</taxon>
        <taxon>Burkholderiales</taxon>
        <taxon>Burkholderiaceae</taxon>
        <taxon>Cupriavidus</taxon>
    </lineage>
</organism>
<protein>
    <recommendedName>
        <fullName evidence="3">Phage transcriptional regulator, AlpA</fullName>
    </recommendedName>
</protein>
<dbReference type="EMBL" id="CAJZAF010000005">
    <property type="protein sequence ID" value="CAG9168113.1"/>
    <property type="molecule type" value="Genomic_DNA"/>
</dbReference>
<comment type="caution">
    <text evidence="1">The sequence shown here is derived from an EMBL/GenBank/DDBJ whole genome shotgun (WGS) entry which is preliminary data.</text>
</comment>
<name>A0ABM8WL62_9BURK</name>
<evidence type="ECO:0000313" key="1">
    <source>
        <dbReference type="EMBL" id="CAG9168113.1"/>
    </source>
</evidence>
<dbReference type="Proteomes" id="UP000701702">
    <property type="component" value="Unassembled WGS sequence"/>
</dbReference>
<evidence type="ECO:0008006" key="3">
    <source>
        <dbReference type="Google" id="ProtNLM"/>
    </source>
</evidence>
<gene>
    <name evidence="1" type="ORF">LMG23994_01310</name>
</gene>
<proteinExistence type="predicted"/>
<keyword evidence="2" id="KW-1185">Reference proteome</keyword>